<keyword evidence="2" id="KW-1185">Reference proteome</keyword>
<evidence type="ECO:0000313" key="2">
    <source>
        <dbReference type="Proteomes" id="UP001189429"/>
    </source>
</evidence>
<protein>
    <recommendedName>
        <fullName evidence="3">Core-binding (CB) domain-containing protein</fullName>
    </recommendedName>
</protein>
<feature type="non-terminal residue" evidence="1">
    <location>
        <position position="317"/>
    </location>
</feature>
<evidence type="ECO:0008006" key="3">
    <source>
        <dbReference type="Google" id="ProtNLM"/>
    </source>
</evidence>
<accession>A0ABN9UY51</accession>
<dbReference type="SUPFAM" id="SSF56349">
    <property type="entry name" value="DNA breaking-rejoining enzymes"/>
    <property type="match status" value="1"/>
</dbReference>
<dbReference type="EMBL" id="CAUYUJ010016426">
    <property type="protein sequence ID" value="CAK0865202.1"/>
    <property type="molecule type" value="Genomic_DNA"/>
</dbReference>
<proteinExistence type="predicted"/>
<name>A0ABN9UY51_9DINO</name>
<organism evidence="1 2">
    <name type="scientific">Prorocentrum cordatum</name>
    <dbReference type="NCBI Taxonomy" id="2364126"/>
    <lineage>
        <taxon>Eukaryota</taxon>
        <taxon>Sar</taxon>
        <taxon>Alveolata</taxon>
        <taxon>Dinophyceae</taxon>
        <taxon>Prorocentrales</taxon>
        <taxon>Prorocentraceae</taxon>
        <taxon>Prorocentrum</taxon>
    </lineage>
</organism>
<evidence type="ECO:0000313" key="1">
    <source>
        <dbReference type="EMBL" id="CAK0865202.1"/>
    </source>
</evidence>
<sequence length="317" mass="34050">ATKVALEPGLTYLEQRSISKPVLADYRRRAQAFVTWASENHLDWRGSAELDSVLVEYFNLLYFRGYSGDDASKLLAAVKFFVANLSRVGQVRPAALAPAPPVAGGAALAGVLLRWQLVEHVVAMILSFSTYMRPGEADSLVGLQVVEGVAEGSGNGGVVALVLFPEEMGVPSKTGIWDMTVPLDTFRFLGPSLLALKRRCRTLRGRLWSYPPGDLGQEMRAAAEELGLALASPYQLRHGGASDDLVARRRTALEIQARGGWASPQSFLRCAKPGRILAEMAKLPAGVLDFGRAVDATLAEIFLRGAALPPPPARSAA</sequence>
<comment type="caution">
    <text evidence="1">The sequence shown here is derived from an EMBL/GenBank/DDBJ whole genome shotgun (WGS) entry which is preliminary data.</text>
</comment>
<dbReference type="InterPro" id="IPR011010">
    <property type="entry name" value="DNA_brk_join_enz"/>
</dbReference>
<feature type="non-terminal residue" evidence="1">
    <location>
        <position position="1"/>
    </location>
</feature>
<gene>
    <name evidence="1" type="ORF">PCOR1329_LOCUS52785</name>
</gene>
<reference evidence="1" key="1">
    <citation type="submission" date="2023-10" db="EMBL/GenBank/DDBJ databases">
        <authorList>
            <person name="Chen Y."/>
            <person name="Shah S."/>
            <person name="Dougan E. K."/>
            <person name="Thang M."/>
            <person name="Chan C."/>
        </authorList>
    </citation>
    <scope>NUCLEOTIDE SEQUENCE [LARGE SCALE GENOMIC DNA]</scope>
</reference>
<dbReference type="Proteomes" id="UP001189429">
    <property type="component" value="Unassembled WGS sequence"/>
</dbReference>